<dbReference type="PROSITE" id="PS51257">
    <property type="entry name" value="PROKAR_LIPOPROTEIN"/>
    <property type="match status" value="1"/>
</dbReference>
<dbReference type="EMBL" id="CP059833">
    <property type="protein sequence ID" value="QMV84356.1"/>
    <property type="molecule type" value="Genomic_DNA"/>
</dbReference>
<dbReference type="InterPro" id="IPR007820">
    <property type="entry name" value="AbrB_fam"/>
</dbReference>
<protein>
    <submittedName>
        <fullName evidence="2">AbrB family transcriptional regulator</fullName>
    </submittedName>
</protein>
<proteinExistence type="predicted"/>
<dbReference type="NCBIfam" id="TIGR03082">
    <property type="entry name" value="Gneg_AbrB_dup"/>
    <property type="match status" value="1"/>
</dbReference>
<dbReference type="PANTHER" id="PTHR38457:SF1">
    <property type="entry name" value="REGULATOR ABRB-RELATED"/>
    <property type="match status" value="1"/>
</dbReference>
<dbReference type="Proteomes" id="UP000515570">
    <property type="component" value="Chromosome"/>
</dbReference>
<dbReference type="RefSeq" id="WP_182385165.1">
    <property type="nucleotide sequence ID" value="NZ_CP059833.1"/>
</dbReference>
<reference evidence="2 3" key="1">
    <citation type="submission" date="2020-07" db="EMBL/GenBank/DDBJ databases">
        <title>non toxigenic Corynebacterium sp. nov from a clinical source.</title>
        <authorList>
            <person name="Bernier A.-M."/>
            <person name="Bernard K."/>
        </authorList>
    </citation>
    <scope>NUCLEOTIDE SEQUENCE [LARGE SCALE GENOMIC DNA]</scope>
    <source>
        <strain evidence="3">NML 93-0612</strain>
    </source>
</reference>
<dbReference type="PIRSF" id="PIRSF038991">
    <property type="entry name" value="Protein_AbrB"/>
    <property type="match status" value="1"/>
</dbReference>
<gene>
    <name evidence="2" type="ORF">HW450_08220</name>
</gene>
<feature type="transmembrane region" description="Helical" evidence="1">
    <location>
        <begin position="174"/>
        <end position="191"/>
    </location>
</feature>
<evidence type="ECO:0000313" key="3">
    <source>
        <dbReference type="Proteomes" id="UP000515570"/>
    </source>
</evidence>
<evidence type="ECO:0000256" key="1">
    <source>
        <dbReference type="SAM" id="Phobius"/>
    </source>
</evidence>
<dbReference type="GO" id="GO:0010468">
    <property type="term" value="P:regulation of gene expression"/>
    <property type="evidence" value="ECO:0007669"/>
    <property type="project" value="InterPro"/>
</dbReference>
<keyword evidence="1" id="KW-0812">Transmembrane</keyword>
<feature type="transmembrane region" description="Helical" evidence="1">
    <location>
        <begin position="142"/>
        <end position="162"/>
    </location>
</feature>
<keyword evidence="1" id="KW-1133">Transmembrane helix</keyword>
<name>A0A7G5FCL5_9CORY</name>
<keyword evidence="3" id="KW-1185">Reference proteome</keyword>
<organism evidence="2 3">
    <name type="scientific">Corynebacterium hindlerae</name>
    <dbReference type="NCBI Taxonomy" id="699041"/>
    <lineage>
        <taxon>Bacteria</taxon>
        <taxon>Bacillati</taxon>
        <taxon>Actinomycetota</taxon>
        <taxon>Actinomycetes</taxon>
        <taxon>Mycobacteriales</taxon>
        <taxon>Corynebacteriaceae</taxon>
        <taxon>Corynebacterium</taxon>
    </lineage>
</organism>
<feature type="transmembrane region" description="Helical" evidence="1">
    <location>
        <begin position="233"/>
        <end position="256"/>
    </location>
</feature>
<evidence type="ECO:0000313" key="2">
    <source>
        <dbReference type="EMBL" id="QMV84356.1"/>
    </source>
</evidence>
<dbReference type="PANTHER" id="PTHR38457">
    <property type="entry name" value="REGULATOR ABRB-RELATED"/>
    <property type="match status" value="1"/>
</dbReference>
<sequence length="343" mass="36400">MVTRWSIVIALTFGCGFLFDRAGVPAAWILGAIVGSASLALYTSTELPVHSLLKRISRNLIAVMAAAPIVATSPGDLLHFILPGVVVSAVTVGIGIAGGMLLSRHEPTISRETGVLSMLAGGASIMPVLAETMGADFRYVTLSQYLRLLTVTITLPLLVPLMDVPRGTISHQEVPYELIPLLAIGAIVLVAEPLATLLRFPAPGIIGPIGLTILLAQFFPHPSALALPTELKIFTFVIIGWTAGGMLSIPALKFFAKQLPATFIFIFLLLGSCAIMAIGIMHWLDTSYFEAYLATSPGGLETVLALADEFDAGPSIAAIQVIRLIAILLVAGYLPKILARRIW</sequence>
<dbReference type="AlphaFoldDB" id="A0A7G5FCL5"/>
<feature type="transmembrane region" description="Helical" evidence="1">
    <location>
        <begin position="263"/>
        <end position="284"/>
    </location>
</feature>
<accession>A0A7G5FCL5</accession>
<keyword evidence="1" id="KW-0472">Membrane</keyword>
<feature type="transmembrane region" description="Helical" evidence="1">
    <location>
        <begin position="80"/>
        <end position="102"/>
    </location>
</feature>
<dbReference type="Pfam" id="PF05145">
    <property type="entry name" value="AbrB"/>
    <property type="match status" value="1"/>
</dbReference>
<feature type="transmembrane region" description="Helical" evidence="1">
    <location>
        <begin position="316"/>
        <end position="334"/>
    </location>
</feature>
<dbReference type="InterPro" id="IPR017516">
    <property type="entry name" value="AbrB_dup"/>
</dbReference>
<dbReference type="GO" id="GO:0016020">
    <property type="term" value="C:membrane"/>
    <property type="evidence" value="ECO:0007669"/>
    <property type="project" value="InterPro"/>
</dbReference>